<dbReference type="STRING" id="449659.IV66_GL001610"/>
<evidence type="ECO:0000256" key="2">
    <source>
        <dbReference type="SAM" id="Phobius"/>
    </source>
</evidence>
<feature type="region of interest" description="Disordered" evidence="1">
    <location>
        <begin position="281"/>
        <end position="344"/>
    </location>
</feature>
<name>A0A0R2LIE5_9LACO</name>
<dbReference type="Pfam" id="PF20386">
    <property type="entry name" value="DUF6681"/>
    <property type="match status" value="1"/>
</dbReference>
<feature type="transmembrane region" description="Helical" evidence="2">
    <location>
        <begin position="25"/>
        <end position="42"/>
    </location>
</feature>
<accession>A0A0R2LIE5</accession>
<feature type="compositionally biased region" description="Basic and acidic residues" evidence="1">
    <location>
        <begin position="281"/>
        <end position="291"/>
    </location>
</feature>
<evidence type="ECO:0000256" key="1">
    <source>
        <dbReference type="SAM" id="MobiDB-lite"/>
    </source>
</evidence>
<dbReference type="RefSeq" id="WP_017868927.1">
    <property type="nucleotide sequence ID" value="NZ_BJYB01000030.1"/>
</dbReference>
<dbReference type="PATRIC" id="fig|449659.4.peg.1641"/>
<dbReference type="EMBL" id="JQCN01000032">
    <property type="protein sequence ID" value="KRN99356.1"/>
    <property type="molecule type" value="Genomic_DNA"/>
</dbReference>
<evidence type="ECO:0000313" key="4">
    <source>
        <dbReference type="Proteomes" id="UP000051886"/>
    </source>
</evidence>
<reference evidence="3 4" key="1">
    <citation type="journal article" date="2015" name="Genome Announc.">
        <title>Expanding the biotechnology potential of lactobacilli through comparative genomics of 213 strains and associated genera.</title>
        <authorList>
            <person name="Sun Z."/>
            <person name="Harris H.M."/>
            <person name="McCann A."/>
            <person name="Guo C."/>
            <person name="Argimon S."/>
            <person name="Zhang W."/>
            <person name="Yang X."/>
            <person name="Jeffery I.B."/>
            <person name="Cooney J.C."/>
            <person name="Kagawa T.F."/>
            <person name="Liu W."/>
            <person name="Song Y."/>
            <person name="Salvetti E."/>
            <person name="Wrobel A."/>
            <person name="Rasinkangas P."/>
            <person name="Parkhill J."/>
            <person name="Rea M.C."/>
            <person name="O'Sullivan O."/>
            <person name="Ritari J."/>
            <person name="Douillard F.P."/>
            <person name="Paul Ross R."/>
            <person name="Yang R."/>
            <person name="Briner A.E."/>
            <person name="Felis G.E."/>
            <person name="de Vos W.M."/>
            <person name="Barrangou R."/>
            <person name="Klaenhammer T.R."/>
            <person name="Caufield P.W."/>
            <person name="Cui Y."/>
            <person name="Zhang H."/>
            <person name="O'Toole P.W."/>
        </authorList>
    </citation>
    <scope>NUCLEOTIDE SEQUENCE [LARGE SCALE GENOMIC DNA]</scope>
    <source>
        <strain evidence="3 4">NBRC 103219</strain>
    </source>
</reference>
<dbReference type="InterPro" id="IPR046503">
    <property type="entry name" value="DUF6681"/>
</dbReference>
<feature type="compositionally biased region" description="Basic and acidic residues" evidence="1">
    <location>
        <begin position="321"/>
        <end position="331"/>
    </location>
</feature>
<keyword evidence="2" id="KW-1133">Transmembrane helix</keyword>
<protein>
    <submittedName>
        <fullName evidence="3">Uncharacterized protein</fullName>
    </submittedName>
</protein>
<dbReference type="Proteomes" id="UP000051886">
    <property type="component" value="Unassembled WGS sequence"/>
</dbReference>
<evidence type="ECO:0000313" key="3">
    <source>
        <dbReference type="EMBL" id="KRN99356.1"/>
    </source>
</evidence>
<feature type="compositionally biased region" description="Basic residues" evidence="1">
    <location>
        <begin position="332"/>
        <end position="344"/>
    </location>
</feature>
<gene>
    <name evidence="3" type="ORF">IV66_GL001610</name>
</gene>
<organism evidence="3 4">
    <name type="scientific">Ligilactobacillus pobuzihii</name>
    <dbReference type="NCBI Taxonomy" id="449659"/>
    <lineage>
        <taxon>Bacteria</taxon>
        <taxon>Bacillati</taxon>
        <taxon>Bacillota</taxon>
        <taxon>Bacilli</taxon>
        <taxon>Lactobacillales</taxon>
        <taxon>Lactobacillaceae</taxon>
        <taxon>Ligilactobacillus</taxon>
    </lineage>
</organism>
<comment type="caution">
    <text evidence="3">The sequence shown here is derived from an EMBL/GenBank/DDBJ whole genome shotgun (WGS) entry which is preliminary data.</text>
</comment>
<proteinExistence type="predicted"/>
<dbReference type="AlphaFoldDB" id="A0A0R2LIE5"/>
<keyword evidence="2" id="KW-0812">Transmembrane</keyword>
<sequence length="344" mass="38998">MFAIFQTIAASLGYVNLSATIKSRVYTILASLGDFYLLYVAYRFYRNGFPVRGTLFILAFLVIAYFCYLNIVYYFTDQKAKYDVSPKIEETLHIESKDPLSEEEQAVASAGLGFVQTNGIFDKEQEFLPARLDISKKERANIQEVAQALIDVGFVTANYAGLTDKQIAKQSQKRDEAIYKLVRPVALPYFELVHEKDKFVIYGGLNQMRSAQLATVKTIGLLAADAALEKYDVYLATTLLTDGPSKKATRQGVDEFARPYGIDVKFAYHKKGTPALKINPQDEKREHEVKLSQEALVGSGNEASQDEVKKIADEQTDDEMDKNSNQEEQMKKQSHLRRRDRHKR</sequence>
<keyword evidence="2" id="KW-0472">Membrane</keyword>
<feature type="transmembrane region" description="Helical" evidence="2">
    <location>
        <begin position="54"/>
        <end position="75"/>
    </location>
</feature>
<keyword evidence="4" id="KW-1185">Reference proteome</keyword>